<keyword evidence="1 7" id="KW-0963">Cytoplasm</keyword>
<dbReference type="Pfam" id="PF01171">
    <property type="entry name" value="ATP_bind_3"/>
    <property type="match status" value="1"/>
</dbReference>
<dbReference type="EC" id="6.3.4.19" evidence="7"/>
<keyword evidence="5 7" id="KW-0067">ATP-binding</keyword>
<comment type="similarity">
    <text evidence="7">Belongs to the tRNA(Ile)-lysidine synthase family.</text>
</comment>
<comment type="catalytic activity">
    <reaction evidence="6 7">
        <text>cytidine(34) in tRNA(Ile2) + L-lysine + ATP = lysidine(34) in tRNA(Ile2) + AMP + diphosphate + H(+)</text>
        <dbReference type="Rhea" id="RHEA:43744"/>
        <dbReference type="Rhea" id="RHEA-COMP:10625"/>
        <dbReference type="Rhea" id="RHEA-COMP:10670"/>
        <dbReference type="ChEBI" id="CHEBI:15378"/>
        <dbReference type="ChEBI" id="CHEBI:30616"/>
        <dbReference type="ChEBI" id="CHEBI:32551"/>
        <dbReference type="ChEBI" id="CHEBI:33019"/>
        <dbReference type="ChEBI" id="CHEBI:82748"/>
        <dbReference type="ChEBI" id="CHEBI:83665"/>
        <dbReference type="ChEBI" id="CHEBI:456215"/>
        <dbReference type="EC" id="6.3.4.19"/>
    </reaction>
</comment>
<accession>A0A4Q7V379</accession>
<dbReference type="InterPro" id="IPR011063">
    <property type="entry name" value="TilS/TtcA_N"/>
</dbReference>
<keyword evidence="3 7" id="KW-0819">tRNA processing</keyword>
<dbReference type="CDD" id="cd01992">
    <property type="entry name" value="TilS_N"/>
    <property type="match status" value="1"/>
</dbReference>
<sequence length="393" mass="40771">MCPHSSIMSAALGPASRQVRVAVREALDRLPPEARVAPPVIACSGGADSTALLDAVAALAPAGVHAVIVDHGLQDGSAERSAALAATFGACGVRARVCTVRVEGAGGPEAAARRARYEALRAARPHPDSPVLLGHTLDDQAETVLLGLGRGSGARSLAGMREWSDPWLRPLLGTRRAVTEAACAEAGRQPWQDPHNAEDRFTRVRIRREALPLLDDVLAGGVAPALARTAAQLREDDDALSVWAELVRAEAEDRVRTEAEDRLGTGAADGDHVGAPASPPLGAAADPSGDSGDTAGRGRTTQGAADDGTGPDGPALRVGPLVGVPAAVRRRVLREWLRENGVRALTDDHLRAADDLVGRWRGQGGPALGGGLDLVRARGRLVLRRHVRGGAGH</sequence>
<evidence type="ECO:0000259" key="9">
    <source>
        <dbReference type="Pfam" id="PF01171"/>
    </source>
</evidence>
<dbReference type="InterPro" id="IPR014729">
    <property type="entry name" value="Rossmann-like_a/b/a_fold"/>
</dbReference>
<dbReference type="AlphaFoldDB" id="A0A4Q7V379"/>
<dbReference type="SUPFAM" id="SSF82829">
    <property type="entry name" value="MesJ substrate recognition domain-like"/>
    <property type="match status" value="1"/>
</dbReference>
<proteinExistence type="inferred from homology"/>
<dbReference type="Proteomes" id="UP000291591">
    <property type="component" value="Unassembled WGS sequence"/>
</dbReference>
<name>A0A4Q7V379_PSEST</name>
<dbReference type="InterPro" id="IPR015262">
    <property type="entry name" value="tRNA_Ile_lys_synt_subst-bd"/>
</dbReference>
<evidence type="ECO:0000256" key="8">
    <source>
        <dbReference type="SAM" id="MobiDB-lite"/>
    </source>
</evidence>
<dbReference type="GO" id="GO:0006400">
    <property type="term" value="P:tRNA modification"/>
    <property type="evidence" value="ECO:0007669"/>
    <property type="project" value="UniProtKB-UniRule"/>
</dbReference>
<evidence type="ECO:0000256" key="1">
    <source>
        <dbReference type="ARBA" id="ARBA00022490"/>
    </source>
</evidence>
<evidence type="ECO:0000313" key="11">
    <source>
        <dbReference type="EMBL" id="RZT88846.1"/>
    </source>
</evidence>
<comment type="subcellular location">
    <subcellularLocation>
        <location evidence="7">Cytoplasm</location>
    </subcellularLocation>
</comment>
<dbReference type="SUPFAM" id="SSF52402">
    <property type="entry name" value="Adenine nucleotide alpha hydrolases-like"/>
    <property type="match status" value="1"/>
</dbReference>
<feature type="domain" description="tRNA(Ile)-lysidine synthase substrate-binding" evidence="10">
    <location>
        <begin position="316"/>
        <end position="381"/>
    </location>
</feature>
<dbReference type="GO" id="GO:0005524">
    <property type="term" value="F:ATP binding"/>
    <property type="evidence" value="ECO:0007669"/>
    <property type="project" value="UniProtKB-UniRule"/>
</dbReference>
<comment type="function">
    <text evidence="7">Ligates lysine onto the cytidine present at position 34 of the AUA codon-specific tRNA(Ile) that contains the anticodon CAU, in an ATP-dependent manner. Cytidine is converted to lysidine, thus changing the amino acid specificity of the tRNA from methionine to isoleucine.</text>
</comment>
<evidence type="ECO:0000256" key="5">
    <source>
        <dbReference type="ARBA" id="ARBA00022840"/>
    </source>
</evidence>
<feature type="compositionally biased region" description="Low complexity" evidence="8">
    <location>
        <begin position="300"/>
        <end position="315"/>
    </location>
</feature>
<feature type="domain" description="tRNA(Ile)-lysidine/2-thiocytidine synthase N-terminal" evidence="9">
    <location>
        <begin position="40"/>
        <end position="209"/>
    </location>
</feature>
<feature type="binding site" evidence="7">
    <location>
        <begin position="44"/>
        <end position="49"/>
    </location>
    <ligand>
        <name>ATP</name>
        <dbReference type="ChEBI" id="CHEBI:30616"/>
    </ligand>
</feature>
<dbReference type="HAMAP" id="MF_01161">
    <property type="entry name" value="tRNA_Ile_lys_synt"/>
    <property type="match status" value="1"/>
</dbReference>
<evidence type="ECO:0000256" key="7">
    <source>
        <dbReference type="HAMAP-Rule" id="MF_01161"/>
    </source>
</evidence>
<dbReference type="Pfam" id="PF09179">
    <property type="entry name" value="TilS"/>
    <property type="match status" value="1"/>
</dbReference>
<feature type="region of interest" description="Disordered" evidence="8">
    <location>
        <begin position="264"/>
        <end position="319"/>
    </location>
</feature>
<dbReference type="PANTHER" id="PTHR43033">
    <property type="entry name" value="TRNA(ILE)-LYSIDINE SYNTHASE-RELATED"/>
    <property type="match status" value="1"/>
</dbReference>
<feature type="compositionally biased region" description="Low complexity" evidence="8">
    <location>
        <begin position="274"/>
        <end position="290"/>
    </location>
</feature>
<protein>
    <recommendedName>
        <fullName evidence="7">tRNA(Ile)-lysidine synthase</fullName>
        <ecNumber evidence="7">6.3.4.19</ecNumber>
    </recommendedName>
    <alternativeName>
        <fullName evidence="7">tRNA(Ile)-2-lysyl-cytidine synthase</fullName>
    </alternativeName>
    <alternativeName>
        <fullName evidence="7">tRNA(Ile)-lysidine synthetase</fullName>
    </alternativeName>
</protein>
<evidence type="ECO:0000313" key="12">
    <source>
        <dbReference type="Proteomes" id="UP000291591"/>
    </source>
</evidence>
<evidence type="ECO:0000256" key="3">
    <source>
        <dbReference type="ARBA" id="ARBA00022694"/>
    </source>
</evidence>
<evidence type="ECO:0000256" key="6">
    <source>
        <dbReference type="ARBA" id="ARBA00048539"/>
    </source>
</evidence>
<dbReference type="NCBIfam" id="TIGR02432">
    <property type="entry name" value="lysidine_TilS_N"/>
    <property type="match status" value="1"/>
</dbReference>
<evidence type="ECO:0000259" key="10">
    <source>
        <dbReference type="Pfam" id="PF09179"/>
    </source>
</evidence>
<dbReference type="EMBL" id="SHKL01000001">
    <property type="protein sequence ID" value="RZT88846.1"/>
    <property type="molecule type" value="Genomic_DNA"/>
</dbReference>
<evidence type="ECO:0000256" key="2">
    <source>
        <dbReference type="ARBA" id="ARBA00022598"/>
    </source>
</evidence>
<reference evidence="11 12" key="1">
    <citation type="submission" date="2019-02" db="EMBL/GenBank/DDBJ databases">
        <title>Sequencing the genomes of 1000 actinobacteria strains.</title>
        <authorList>
            <person name="Klenk H.-P."/>
        </authorList>
    </citation>
    <scope>NUCLEOTIDE SEQUENCE [LARGE SCALE GENOMIC DNA]</scope>
    <source>
        <strain evidence="11 12">DSM 45779</strain>
    </source>
</reference>
<keyword evidence="2 7" id="KW-0436">Ligase</keyword>
<keyword evidence="4 7" id="KW-0547">Nucleotide-binding</keyword>
<comment type="domain">
    <text evidence="7">The N-terminal region contains the highly conserved SGGXDS motif, predicted to be a P-loop motif involved in ATP binding.</text>
</comment>
<gene>
    <name evidence="7" type="primary">tilS</name>
    <name evidence="11" type="ORF">EV383_5799</name>
</gene>
<dbReference type="Gene3D" id="3.40.50.620">
    <property type="entry name" value="HUPs"/>
    <property type="match status" value="1"/>
</dbReference>
<dbReference type="PANTHER" id="PTHR43033:SF1">
    <property type="entry name" value="TRNA(ILE)-LYSIDINE SYNTHASE-RELATED"/>
    <property type="match status" value="1"/>
</dbReference>
<evidence type="ECO:0000256" key="4">
    <source>
        <dbReference type="ARBA" id="ARBA00022741"/>
    </source>
</evidence>
<dbReference type="GO" id="GO:0032267">
    <property type="term" value="F:tRNA(Ile)-lysidine synthase activity"/>
    <property type="evidence" value="ECO:0007669"/>
    <property type="project" value="UniProtKB-EC"/>
</dbReference>
<organism evidence="11 12">
    <name type="scientific">Pseudonocardia sediminis</name>
    <dbReference type="NCBI Taxonomy" id="1397368"/>
    <lineage>
        <taxon>Bacteria</taxon>
        <taxon>Bacillati</taxon>
        <taxon>Actinomycetota</taxon>
        <taxon>Actinomycetes</taxon>
        <taxon>Pseudonocardiales</taxon>
        <taxon>Pseudonocardiaceae</taxon>
        <taxon>Pseudonocardia</taxon>
    </lineage>
</organism>
<comment type="caution">
    <text evidence="11">The sequence shown here is derived from an EMBL/GenBank/DDBJ whole genome shotgun (WGS) entry which is preliminary data.</text>
</comment>
<dbReference type="GO" id="GO:0005737">
    <property type="term" value="C:cytoplasm"/>
    <property type="evidence" value="ECO:0007669"/>
    <property type="project" value="UniProtKB-SubCell"/>
</dbReference>
<keyword evidence="12" id="KW-1185">Reference proteome</keyword>
<dbReference type="InterPro" id="IPR012795">
    <property type="entry name" value="tRNA_Ile_lys_synt_N"/>
</dbReference>
<dbReference type="InterPro" id="IPR012094">
    <property type="entry name" value="tRNA_Ile_lys_synt"/>
</dbReference>